<dbReference type="HAMAP" id="MF_02056">
    <property type="entry name" value="MetZ"/>
    <property type="match status" value="1"/>
</dbReference>
<evidence type="ECO:0000256" key="4">
    <source>
        <dbReference type="PIRSR" id="PIRSR001434-2"/>
    </source>
</evidence>
<evidence type="ECO:0000256" key="2">
    <source>
        <dbReference type="ARBA" id="ARBA00022898"/>
    </source>
</evidence>
<dbReference type="EMBL" id="QPMH01000009">
    <property type="protein sequence ID" value="RDD61810.1"/>
    <property type="molecule type" value="Genomic_DNA"/>
</dbReference>
<protein>
    <recommendedName>
        <fullName evidence="3">O-succinylhomoserine sulfhydrylase</fullName>
        <shortName evidence="3">OSH sulfhydrylase</shortName>
        <shortName evidence="3">OSHS sulfhydrylase</shortName>
        <ecNumber evidence="3">2.5.1.-</ecNumber>
    </recommendedName>
</protein>
<proteinExistence type="inferred from homology"/>
<name>A0A369T936_9PROT</name>
<dbReference type="GO" id="GO:0030170">
    <property type="term" value="F:pyridoxal phosphate binding"/>
    <property type="evidence" value="ECO:0007669"/>
    <property type="project" value="UniProtKB-UniRule"/>
</dbReference>
<dbReference type="SUPFAM" id="SSF53383">
    <property type="entry name" value="PLP-dependent transferases"/>
    <property type="match status" value="1"/>
</dbReference>
<keyword evidence="3" id="KW-0808">Transferase</keyword>
<dbReference type="PANTHER" id="PTHR11808:SF80">
    <property type="entry name" value="CYSTATHIONINE GAMMA-LYASE"/>
    <property type="match status" value="1"/>
</dbReference>
<dbReference type="FunFam" id="3.40.640.10:FF:000046">
    <property type="entry name" value="Cystathionine gamma-lyase"/>
    <property type="match status" value="1"/>
</dbReference>
<comment type="catalytic activity">
    <reaction evidence="3">
        <text>O-succinyl-L-homoserine + hydrogen sulfide = L-homocysteine + succinate</text>
        <dbReference type="Rhea" id="RHEA:27826"/>
        <dbReference type="ChEBI" id="CHEBI:29919"/>
        <dbReference type="ChEBI" id="CHEBI:30031"/>
        <dbReference type="ChEBI" id="CHEBI:57661"/>
        <dbReference type="ChEBI" id="CHEBI:58199"/>
    </reaction>
</comment>
<keyword evidence="3" id="KW-0486">Methionine biosynthesis</keyword>
<dbReference type="RefSeq" id="WP_114582352.1">
    <property type="nucleotide sequence ID" value="NZ_QPMH01000009.1"/>
</dbReference>
<evidence type="ECO:0000313" key="7">
    <source>
        <dbReference type="Proteomes" id="UP000253941"/>
    </source>
</evidence>
<reference evidence="6 7" key="1">
    <citation type="submission" date="2018-07" db="EMBL/GenBank/DDBJ databases">
        <title>Venubactetium sediminum gen. nov., sp. nov., isolated from a marine solar saltern.</title>
        <authorList>
            <person name="Wang S."/>
        </authorList>
    </citation>
    <scope>NUCLEOTIDE SEQUENCE [LARGE SCALE GENOMIC DNA]</scope>
    <source>
        <strain evidence="6 7">WD2A32</strain>
    </source>
</reference>
<dbReference type="PANTHER" id="PTHR11808">
    <property type="entry name" value="TRANS-SULFURATION ENZYME FAMILY MEMBER"/>
    <property type="match status" value="1"/>
</dbReference>
<dbReference type="InterPro" id="IPR015422">
    <property type="entry name" value="PyrdxlP-dep_Trfase_small"/>
</dbReference>
<evidence type="ECO:0000256" key="5">
    <source>
        <dbReference type="RuleBase" id="RU362118"/>
    </source>
</evidence>
<comment type="subunit">
    <text evidence="3">Homotetramer.</text>
</comment>
<comment type="caution">
    <text evidence="6">The sequence shown here is derived from an EMBL/GenBank/DDBJ whole genome shotgun (WGS) entry which is preliminary data.</text>
</comment>
<keyword evidence="3" id="KW-0028">Amino-acid biosynthesis</keyword>
<organism evidence="6 7">
    <name type="scientific">Ferruginivarius sediminum</name>
    <dbReference type="NCBI Taxonomy" id="2661937"/>
    <lineage>
        <taxon>Bacteria</taxon>
        <taxon>Pseudomonadati</taxon>
        <taxon>Pseudomonadota</taxon>
        <taxon>Alphaproteobacteria</taxon>
        <taxon>Rhodospirillales</taxon>
        <taxon>Rhodospirillaceae</taxon>
        <taxon>Ferruginivarius</taxon>
    </lineage>
</organism>
<comment type="cofactor">
    <cofactor evidence="1 3 5">
        <name>pyridoxal 5'-phosphate</name>
        <dbReference type="ChEBI" id="CHEBI:597326"/>
    </cofactor>
</comment>
<dbReference type="CDD" id="cd00614">
    <property type="entry name" value="CGS_like"/>
    <property type="match status" value="1"/>
</dbReference>
<dbReference type="InterPro" id="IPR006234">
    <property type="entry name" value="O-succ-hSer_sulfhydrylase"/>
</dbReference>
<dbReference type="Gene3D" id="3.90.1150.10">
    <property type="entry name" value="Aspartate Aminotransferase, domain 1"/>
    <property type="match status" value="1"/>
</dbReference>
<comment type="pathway">
    <text evidence="3">Amino-acid biosynthesis; L-methionine biosynthesis via de novo pathway; L-homocysteine from O-succinyl-L-homoserine: step 1/1.</text>
</comment>
<dbReference type="GO" id="GO:0016846">
    <property type="term" value="F:carbon-sulfur lyase activity"/>
    <property type="evidence" value="ECO:0007669"/>
    <property type="project" value="TreeGrafter"/>
</dbReference>
<evidence type="ECO:0000313" key="6">
    <source>
        <dbReference type="EMBL" id="RDD61810.1"/>
    </source>
</evidence>
<dbReference type="NCBIfam" id="NF006003">
    <property type="entry name" value="PRK08133.1"/>
    <property type="match status" value="1"/>
</dbReference>
<dbReference type="Pfam" id="PF01053">
    <property type="entry name" value="Cys_Met_Meta_PP"/>
    <property type="match status" value="1"/>
</dbReference>
<comment type="function">
    <text evidence="3">Catalyzes the formation of L-homocysteine from O-succinyl-L-homoserine (OSHS) and hydrogen sulfide.</text>
</comment>
<dbReference type="GO" id="GO:0016765">
    <property type="term" value="F:transferase activity, transferring alkyl or aryl (other than methyl) groups"/>
    <property type="evidence" value="ECO:0007669"/>
    <property type="project" value="UniProtKB-UniRule"/>
</dbReference>
<dbReference type="Proteomes" id="UP000253941">
    <property type="component" value="Unassembled WGS sequence"/>
</dbReference>
<dbReference type="GO" id="GO:0071266">
    <property type="term" value="P:'de novo' L-methionine biosynthetic process"/>
    <property type="evidence" value="ECO:0007669"/>
    <property type="project" value="UniProtKB-UniRule"/>
</dbReference>
<dbReference type="FunFam" id="3.90.1150.10:FF:000033">
    <property type="entry name" value="Cystathionine gamma-synthase"/>
    <property type="match status" value="1"/>
</dbReference>
<dbReference type="InterPro" id="IPR015421">
    <property type="entry name" value="PyrdxlP-dep_Trfase_major"/>
</dbReference>
<dbReference type="EC" id="2.5.1.-" evidence="3"/>
<dbReference type="NCBIfam" id="NF005870">
    <property type="entry name" value="PRK07810.1"/>
    <property type="match status" value="1"/>
</dbReference>
<comment type="similarity">
    <text evidence="3">Belongs to the trans-sulfuration enzymes family. MetZ subfamily.</text>
</comment>
<keyword evidence="2 3" id="KW-0663">Pyridoxal phosphate</keyword>
<dbReference type="NCBIfam" id="TIGR01325">
    <property type="entry name" value="O_suc_HS_sulf"/>
    <property type="match status" value="1"/>
</dbReference>
<dbReference type="GO" id="GO:0005737">
    <property type="term" value="C:cytoplasm"/>
    <property type="evidence" value="ECO:0007669"/>
    <property type="project" value="TreeGrafter"/>
</dbReference>
<dbReference type="AlphaFoldDB" id="A0A369T936"/>
<dbReference type="GO" id="GO:0071268">
    <property type="term" value="P:homocysteine biosynthetic process"/>
    <property type="evidence" value="ECO:0007669"/>
    <property type="project" value="InterPro"/>
</dbReference>
<keyword evidence="7" id="KW-1185">Reference proteome</keyword>
<evidence type="ECO:0000256" key="3">
    <source>
        <dbReference type="HAMAP-Rule" id="MF_02056"/>
    </source>
</evidence>
<dbReference type="Gene3D" id="3.40.640.10">
    <property type="entry name" value="Type I PLP-dependent aspartate aminotransferase-like (Major domain)"/>
    <property type="match status" value="1"/>
</dbReference>
<sequence>MNDTSRTLGDWRTQTDLVRGGHMRSEFHETAEAIYMTSGYVYGSAEEAEAAFKGEVSRYIYSRYANPTVAMFEERLRRLEGAEACFATSSGMAAVFASMMCQLKAGDRVVASRVLFGSCRHIITQILPRFGIEAELVDGPDLAAWEQALSRPTACVFVETPANPTLELVDLEAVCTLAHKAGASVIVDNVFATPLLQKPLAFGADVVVYSATKHIDGQGRCLGGAVLGCESFINDTLQPFMRHTGPALSPFNAWVLLKGLETLALRLDRHCANARELATFLAGQPGVSGVRYPGFEGSPQVELARKQMSQGGSVVAFELDGGKEHAFRMLNALRLVDISNNLGDAKSLVTHPATTTHQRFSPEDRAAAGIGDGLVRLSVGLEDVEDLKADLKQALAA</sequence>
<gene>
    <name evidence="3" type="primary">metZ</name>
    <name evidence="6" type="ORF">DRB17_11530</name>
</gene>
<accession>A0A369T936</accession>
<feature type="modified residue" description="N6-(pyridoxal phosphate)lysine" evidence="3 4">
    <location>
        <position position="213"/>
    </location>
</feature>
<dbReference type="UniPathway" id="UPA00051">
    <property type="reaction ID" value="UER00449"/>
</dbReference>
<dbReference type="InterPro" id="IPR015424">
    <property type="entry name" value="PyrdxlP-dep_Trfase"/>
</dbReference>
<dbReference type="InterPro" id="IPR000277">
    <property type="entry name" value="Cys/Met-Metab_PyrdxlP-dep_enz"/>
</dbReference>
<evidence type="ECO:0000256" key="1">
    <source>
        <dbReference type="ARBA" id="ARBA00001933"/>
    </source>
</evidence>
<dbReference type="PIRSF" id="PIRSF001434">
    <property type="entry name" value="CGS"/>
    <property type="match status" value="1"/>
</dbReference>
<dbReference type="GO" id="GO:0019346">
    <property type="term" value="P:transsulfuration"/>
    <property type="evidence" value="ECO:0007669"/>
    <property type="project" value="InterPro"/>
</dbReference>